<dbReference type="EMBL" id="JACCFM010000001">
    <property type="protein sequence ID" value="NYJ18447.1"/>
    <property type="molecule type" value="Genomic_DNA"/>
</dbReference>
<name>A0A7Z0EB76_9MICO</name>
<proteinExistence type="predicted"/>
<gene>
    <name evidence="1" type="ORF">HNR05_000238</name>
</gene>
<evidence type="ECO:0008006" key="3">
    <source>
        <dbReference type="Google" id="ProtNLM"/>
    </source>
</evidence>
<accession>A0A7Z0EB76</accession>
<protein>
    <recommendedName>
        <fullName evidence="3">DNA-binding protein</fullName>
    </recommendedName>
</protein>
<dbReference type="AlphaFoldDB" id="A0A7Z0EB76"/>
<comment type="caution">
    <text evidence="1">The sequence shown here is derived from an EMBL/GenBank/DDBJ whole genome shotgun (WGS) entry which is preliminary data.</text>
</comment>
<dbReference type="Proteomes" id="UP000537260">
    <property type="component" value="Unassembled WGS sequence"/>
</dbReference>
<keyword evidence="2" id="KW-1185">Reference proteome</keyword>
<evidence type="ECO:0000313" key="2">
    <source>
        <dbReference type="Proteomes" id="UP000537260"/>
    </source>
</evidence>
<evidence type="ECO:0000313" key="1">
    <source>
        <dbReference type="EMBL" id="NYJ18447.1"/>
    </source>
</evidence>
<organism evidence="1 2">
    <name type="scientific">Glaciibacter psychrotolerans</name>
    <dbReference type="NCBI Taxonomy" id="670054"/>
    <lineage>
        <taxon>Bacteria</taxon>
        <taxon>Bacillati</taxon>
        <taxon>Actinomycetota</taxon>
        <taxon>Actinomycetes</taxon>
        <taxon>Micrococcales</taxon>
        <taxon>Microbacteriaceae</taxon>
        <taxon>Glaciibacter</taxon>
    </lineage>
</organism>
<reference evidence="1 2" key="1">
    <citation type="submission" date="2020-07" db="EMBL/GenBank/DDBJ databases">
        <title>Sequencing the genomes of 1000 actinobacteria strains.</title>
        <authorList>
            <person name="Klenk H.-P."/>
        </authorList>
    </citation>
    <scope>NUCLEOTIDE SEQUENCE [LARGE SCALE GENOMIC DNA]</scope>
    <source>
        <strain evidence="1 2">LI1</strain>
    </source>
</reference>
<sequence length="219" mass="23437">MYVITADQINSRADIDRAGALLQLLISRFGPSFELAPDQTAGDEVQMMTTDAAVALEATLAIHRTGRWSVGLGLGPVRTPLPAATRQAAGPAFIAARAGVTRAKRTDTHFALESAQERRSAPTSLDGSDEDMSAAEVEALIGIVLLLRQRRTPEGWEAIDLLHLGFTQGDAAERLGISTAAISQRLKTAAWRAETAARPALVRLLEHLHRQTIETGPSA</sequence>